<dbReference type="Proteomes" id="UP000019197">
    <property type="component" value="Unassembled WGS sequence"/>
</dbReference>
<reference evidence="1 2" key="1">
    <citation type="submission" date="2013-11" db="EMBL/GenBank/DDBJ databases">
        <title>Draft genome sequence and annotation of the entomopathogenic bacterium, Xenorhabdus cabanillasi strain JM26.</title>
        <authorList>
            <person name="Gualtieri M."/>
            <person name="Ogier J.C."/>
            <person name="Pages S."/>
            <person name="Givaudan A."/>
            <person name="Gaudriault S."/>
        </authorList>
    </citation>
    <scope>NUCLEOTIDE SEQUENCE [LARGE SCALE GENOMIC DNA]</scope>
    <source>
        <strain evidence="1 2">JM26</strain>
    </source>
</reference>
<evidence type="ECO:0000313" key="1">
    <source>
        <dbReference type="EMBL" id="CDL83946.1"/>
    </source>
</evidence>
<name>W1J278_9GAMM</name>
<protein>
    <submittedName>
        <fullName evidence="1">Uncharacterized protein</fullName>
    </submittedName>
</protein>
<organism evidence="1 2">
    <name type="scientific">Xenorhabdus cabanillasii JM26</name>
    <dbReference type="NCBI Taxonomy" id="1427517"/>
    <lineage>
        <taxon>Bacteria</taxon>
        <taxon>Pseudomonadati</taxon>
        <taxon>Pseudomonadota</taxon>
        <taxon>Gammaproteobacteria</taxon>
        <taxon>Enterobacterales</taxon>
        <taxon>Morganellaceae</taxon>
        <taxon>Xenorhabdus</taxon>
    </lineage>
</organism>
<proteinExistence type="predicted"/>
<sequence length="40" mass="4649">MLKASNYLRLFAYLSADTKFKKSEIFIQADLFNYGLLITT</sequence>
<evidence type="ECO:0000313" key="2">
    <source>
        <dbReference type="Proteomes" id="UP000019197"/>
    </source>
</evidence>
<comment type="caution">
    <text evidence="1">The sequence shown here is derived from an EMBL/GenBank/DDBJ whole genome shotgun (WGS) entry which is preliminary data.</text>
</comment>
<dbReference type="AlphaFoldDB" id="W1J278"/>
<dbReference type="EMBL" id="CBXE010000099">
    <property type="protein sequence ID" value="CDL83946.1"/>
    <property type="molecule type" value="Genomic_DNA"/>
</dbReference>
<accession>W1J278</accession>
<gene>
    <name evidence="1" type="ORF">XCR1_1880041</name>
</gene>